<name>A0A8J2NYU8_9HEXA</name>
<evidence type="ECO:0000313" key="3">
    <source>
        <dbReference type="Proteomes" id="UP000708208"/>
    </source>
</evidence>
<dbReference type="InterPro" id="IPR033640">
    <property type="entry name" value="FAR_C"/>
</dbReference>
<dbReference type="OrthoDB" id="429813at2759"/>
<feature type="domain" description="Fatty acyl-CoA reductase C-terminal" evidence="1">
    <location>
        <begin position="2"/>
        <end position="68"/>
    </location>
</feature>
<keyword evidence="3" id="KW-1185">Reference proteome</keyword>
<accession>A0A8J2NYU8</accession>
<protein>
    <recommendedName>
        <fullName evidence="1">Fatty acyl-CoA reductase C-terminal domain-containing protein</fullName>
    </recommendedName>
</protein>
<organism evidence="2 3">
    <name type="scientific">Allacma fusca</name>
    <dbReference type="NCBI Taxonomy" id="39272"/>
    <lineage>
        <taxon>Eukaryota</taxon>
        <taxon>Metazoa</taxon>
        <taxon>Ecdysozoa</taxon>
        <taxon>Arthropoda</taxon>
        <taxon>Hexapoda</taxon>
        <taxon>Collembola</taxon>
        <taxon>Symphypleona</taxon>
        <taxon>Sminthuridae</taxon>
        <taxon>Allacma</taxon>
    </lineage>
</organism>
<feature type="non-terminal residue" evidence="2">
    <location>
        <position position="1"/>
    </location>
</feature>
<dbReference type="Pfam" id="PF03015">
    <property type="entry name" value="Sterile"/>
    <property type="match status" value="1"/>
</dbReference>
<evidence type="ECO:0000313" key="2">
    <source>
        <dbReference type="EMBL" id="CAG7731763.1"/>
    </source>
</evidence>
<dbReference type="Proteomes" id="UP000708208">
    <property type="component" value="Unassembled WGS sequence"/>
</dbReference>
<dbReference type="EMBL" id="CAJVCH010219270">
    <property type="protein sequence ID" value="CAG7731763.1"/>
    <property type="molecule type" value="Genomic_DNA"/>
</dbReference>
<sequence length="88" mass="10228">FKKLYSQAQLLAKTFKPVLTAKWEFSTSNMAELNQLMDPLDKNVFPSDFDKIDWKLFFNDFAHGLYAYDKDLVDSSRKLQGEHNAGFT</sequence>
<comment type="caution">
    <text evidence="2">The sequence shown here is derived from an EMBL/GenBank/DDBJ whole genome shotgun (WGS) entry which is preliminary data.</text>
</comment>
<proteinExistence type="predicted"/>
<reference evidence="2" key="1">
    <citation type="submission" date="2021-06" db="EMBL/GenBank/DDBJ databases">
        <authorList>
            <person name="Hodson N. C."/>
            <person name="Mongue J. A."/>
            <person name="Jaron S. K."/>
        </authorList>
    </citation>
    <scope>NUCLEOTIDE SEQUENCE</scope>
</reference>
<dbReference type="AlphaFoldDB" id="A0A8J2NYU8"/>
<gene>
    <name evidence="2" type="ORF">AFUS01_LOCUS20334</name>
</gene>
<evidence type="ECO:0000259" key="1">
    <source>
        <dbReference type="Pfam" id="PF03015"/>
    </source>
</evidence>